<proteinExistence type="predicted"/>
<dbReference type="GO" id="GO:0008168">
    <property type="term" value="F:methyltransferase activity"/>
    <property type="evidence" value="ECO:0007669"/>
    <property type="project" value="UniProtKB-KW"/>
</dbReference>
<dbReference type="GO" id="GO:0032259">
    <property type="term" value="P:methylation"/>
    <property type="evidence" value="ECO:0007669"/>
    <property type="project" value="UniProtKB-KW"/>
</dbReference>
<dbReference type="Gene3D" id="3.40.50.150">
    <property type="entry name" value="Vaccinia Virus protein VP39"/>
    <property type="match status" value="1"/>
</dbReference>
<dbReference type="SUPFAM" id="SSF53335">
    <property type="entry name" value="S-adenosyl-L-methionine-dependent methyltransferases"/>
    <property type="match status" value="2"/>
</dbReference>
<dbReference type="Gene3D" id="3.40.50.720">
    <property type="entry name" value="NAD(P)-binding Rossmann-like Domain"/>
    <property type="match status" value="1"/>
</dbReference>
<sequence>MAQSSLQGDAVAAPLDRPCPICGGDECADMHTQRFVLPEDHPLRNGYKVVCCGRCGFVYASTPANQEDYDAFYAKFSKYEDNTTSTGSGVTPWDAERLEETAADLARFVPDRSARIVDIGCANGGLLAALKARGYENLCGVDPSPGCARYVRDQLGIEAYAGLLTRLPEEVGAVDAVLLSHVMEHVRELRPALEAVRAVMKPGAILYVEVPDATRYVEFLFAPFQDFNTEHINHFSPVSLANLLAVCGLEPIESGRRMLTTSPGMPYPAIYAVGVGSVTSSEGDGLTKDRTLKPAIEAYIAGSSRLLGAIDLKIQRALEQSGPILVWGAGQLAMKLLAETSLGQAEIAAFVDGNPIHHGKTIRGVPVLAPEQIRNMAHPILITSTLHEREIADRISQMGLSHRVLCLGAESDVRNSP</sequence>
<dbReference type="CDD" id="cd02440">
    <property type="entry name" value="AdoMet_MTases"/>
    <property type="match status" value="1"/>
</dbReference>
<dbReference type="EMBL" id="CP155447">
    <property type="protein sequence ID" value="XBH06187.1"/>
    <property type="molecule type" value="Genomic_DNA"/>
</dbReference>
<name>A0AAU7CL20_9BACT</name>
<organism evidence="1">
    <name type="scientific">Singulisphaera sp. Ch08</name>
    <dbReference type="NCBI Taxonomy" id="3120278"/>
    <lineage>
        <taxon>Bacteria</taxon>
        <taxon>Pseudomonadati</taxon>
        <taxon>Planctomycetota</taxon>
        <taxon>Planctomycetia</taxon>
        <taxon>Isosphaerales</taxon>
        <taxon>Isosphaeraceae</taxon>
        <taxon>Singulisphaera</taxon>
    </lineage>
</organism>
<keyword evidence="1" id="KW-0489">Methyltransferase</keyword>
<dbReference type="AlphaFoldDB" id="A0AAU7CL20"/>
<gene>
    <name evidence="1" type="ORF">V5E97_09165</name>
</gene>
<dbReference type="InterPro" id="IPR029063">
    <property type="entry name" value="SAM-dependent_MTases_sf"/>
</dbReference>
<keyword evidence="1" id="KW-0808">Transferase</keyword>
<dbReference type="RefSeq" id="WP_406699037.1">
    <property type="nucleotide sequence ID" value="NZ_CP155447.1"/>
</dbReference>
<evidence type="ECO:0000313" key="1">
    <source>
        <dbReference type="EMBL" id="XBH06187.1"/>
    </source>
</evidence>
<dbReference type="PANTHER" id="PTHR43861">
    <property type="entry name" value="TRANS-ACONITATE 2-METHYLTRANSFERASE-RELATED"/>
    <property type="match status" value="1"/>
</dbReference>
<dbReference type="PANTHER" id="PTHR43861:SF5">
    <property type="entry name" value="BLL5978 PROTEIN"/>
    <property type="match status" value="1"/>
</dbReference>
<protein>
    <submittedName>
        <fullName evidence="1">Methyltransferase domain-containing protein</fullName>
    </submittedName>
</protein>
<accession>A0AAU7CL20</accession>
<dbReference type="Pfam" id="PF13489">
    <property type="entry name" value="Methyltransf_23"/>
    <property type="match status" value="1"/>
</dbReference>
<reference evidence="1" key="1">
    <citation type="submission" date="2024-05" db="EMBL/GenBank/DDBJ databases">
        <title>Planctomycetes of the genus Singulisphaera possess chitinolytic capabilities.</title>
        <authorList>
            <person name="Ivanova A."/>
        </authorList>
    </citation>
    <scope>NUCLEOTIDE SEQUENCE</scope>
    <source>
        <strain evidence="1">Ch08T</strain>
    </source>
</reference>